<comment type="caution">
    <text evidence="4">The sequence shown here is derived from an EMBL/GenBank/DDBJ whole genome shotgun (WGS) entry which is preliminary data.</text>
</comment>
<dbReference type="GO" id="GO:0046872">
    <property type="term" value="F:metal ion binding"/>
    <property type="evidence" value="ECO:0007669"/>
    <property type="project" value="InterPro"/>
</dbReference>
<dbReference type="FunFam" id="3.30.830.10:FF:000015">
    <property type="entry name" value="Putative zinc metalloprotease"/>
    <property type="match status" value="1"/>
</dbReference>
<proteinExistence type="predicted"/>
<evidence type="ECO:0000259" key="2">
    <source>
        <dbReference type="Pfam" id="PF00675"/>
    </source>
</evidence>
<dbReference type="InterPro" id="IPR007863">
    <property type="entry name" value="Peptidase_M16_C"/>
</dbReference>
<feature type="region of interest" description="Disordered" evidence="1">
    <location>
        <begin position="1009"/>
        <end position="1045"/>
    </location>
</feature>
<dbReference type="SUPFAM" id="SSF63411">
    <property type="entry name" value="LuxS/MPP-like metallohydrolase"/>
    <property type="match status" value="4"/>
</dbReference>
<feature type="domain" description="Peptidase M16 C-terminal" evidence="3">
    <location>
        <begin position="767"/>
        <end position="880"/>
    </location>
</feature>
<gene>
    <name evidence="4" type="ORF">LTR77_010191</name>
</gene>
<evidence type="ECO:0000313" key="4">
    <source>
        <dbReference type="EMBL" id="KAK5164100.1"/>
    </source>
</evidence>
<evidence type="ECO:0000256" key="1">
    <source>
        <dbReference type="SAM" id="MobiDB-lite"/>
    </source>
</evidence>
<dbReference type="Pfam" id="PF05193">
    <property type="entry name" value="Peptidase_M16_C"/>
    <property type="match status" value="2"/>
</dbReference>
<dbReference type="InterPro" id="IPR011249">
    <property type="entry name" value="Metalloenz_LuxS/M16"/>
</dbReference>
<evidence type="ECO:0008006" key="6">
    <source>
        <dbReference type="Google" id="ProtNLM"/>
    </source>
</evidence>
<dbReference type="InterPro" id="IPR011765">
    <property type="entry name" value="Pept_M16_N"/>
</dbReference>
<dbReference type="Proteomes" id="UP001337655">
    <property type="component" value="Unassembled WGS sequence"/>
</dbReference>
<reference evidence="4 5" key="1">
    <citation type="submission" date="2023-08" db="EMBL/GenBank/DDBJ databases">
        <title>Black Yeasts Isolated from many extreme environments.</title>
        <authorList>
            <person name="Coleine C."/>
            <person name="Stajich J.E."/>
            <person name="Selbmann L."/>
        </authorList>
    </citation>
    <scope>NUCLEOTIDE SEQUENCE [LARGE SCALE GENOMIC DNA]</scope>
    <source>
        <strain evidence="4 5">CCFEE 5935</strain>
    </source>
</reference>
<evidence type="ECO:0000259" key="3">
    <source>
        <dbReference type="Pfam" id="PF05193"/>
    </source>
</evidence>
<dbReference type="Pfam" id="PF00675">
    <property type="entry name" value="Peptidase_M16"/>
    <property type="match status" value="1"/>
</dbReference>
<name>A0AAV9NYS2_9PEZI</name>
<evidence type="ECO:0000313" key="5">
    <source>
        <dbReference type="Proteomes" id="UP001337655"/>
    </source>
</evidence>
<protein>
    <recommendedName>
        <fullName evidence="6">Zinc metalloprotease</fullName>
    </recommendedName>
</protein>
<feature type="compositionally biased region" description="Acidic residues" evidence="1">
    <location>
        <begin position="1019"/>
        <end position="1045"/>
    </location>
</feature>
<dbReference type="RefSeq" id="XP_064654428.1">
    <property type="nucleotide sequence ID" value="XM_064807414.1"/>
</dbReference>
<dbReference type="FunFam" id="3.30.830.10:FF:000036">
    <property type="entry name" value="Putative zinc metalloprotease"/>
    <property type="match status" value="1"/>
</dbReference>
<dbReference type="EMBL" id="JAVRRT010000021">
    <property type="protein sequence ID" value="KAK5164100.1"/>
    <property type="molecule type" value="Genomic_DNA"/>
</dbReference>
<organism evidence="4 5">
    <name type="scientific">Saxophila tyrrhenica</name>
    <dbReference type="NCBI Taxonomy" id="1690608"/>
    <lineage>
        <taxon>Eukaryota</taxon>
        <taxon>Fungi</taxon>
        <taxon>Dikarya</taxon>
        <taxon>Ascomycota</taxon>
        <taxon>Pezizomycotina</taxon>
        <taxon>Dothideomycetes</taxon>
        <taxon>Dothideomycetidae</taxon>
        <taxon>Mycosphaerellales</taxon>
        <taxon>Extremaceae</taxon>
        <taxon>Saxophila</taxon>
    </lineage>
</organism>
<keyword evidence="5" id="KW-1185">Reference proteome</keyword>
<dbReference type="Gene3D" id="3.30.830.10">
    <property type="entry name" value="Metalloenzyme, LuxS/M16 peptidase-like"/>
    <property type="match status" value="4"/>
</dbReference>
<feature type="domain" description="Peptidase M16 C-terminal" evidence="3">
    <location>
        <begin position="198"/>
        <end position="382"/>
    </location>
</feature>
<feature type="domain" description="Peptidase M16 N-terminal" evidence="2">
    <location>
        <begin position="58"/>
        <end position="133"/>
    </location>
</feature>
<accession>A0AAV9NYS2</accession>
<dbReference type="GeneID" id="89931520"/>
<sequence>MPSAARTTRFKTLQTLNLDYAPVKLTQYESARTGLRVVTVDHAGPRVEGYFALATEIHDDSGAPHTLEHLCFMGSKRYQYKGLLDKLSTRAFSTTNAWTATDHTAYTLTTAGWAGFAQILPVYLEHLIVPTLTDAGYYTEVFHIDGKGHDAGVVYAEMQGVQNDQAELMQLGAQRLLYPEGNGFRYETGGMMEQLRVLTPDRIRAFHKEMYQPKNLCLVLTGEIDHKELLHILDDFEETIIDDVPDVNAPTKRPWIDSKPTPPLSQTTVERIKFPEEDESMGEIMVGYLGPDCNDQLANGALAIVLSYLCGSSITVLENTLVEKEQLCSMIYYSTDTRPDVVIWFSLSAVATEKLGEVEQRFMSLLKETTAKPLDMNYIADCIKRYRRVIKMGAENAGRFFSTPAIEDFLFGHRDGRDLKALEDLKELDTLEGWSDKQWRDFMSKWLADAKHVTILGEPSKELSEKITREEEARVKAQQERLGEEGLKKLADKLAEARAENDKPIPNSLLDKFPVPSPTSVHFISTTTARAGKARKMGELDNNIQSIIEKDDNDSPLFIHFEHMPSSFVRIKLAMCTASVPLELKPLLTLYMMNVFATPVTREGKRMEFEELVLQLEKETVSYGVNVVSANSEMITIEFETEPEYYKSVIDWLRTLLFDAIHDPKRLSSSLTKILADIPEEKRSGSSMMAAVNQMILYERESSVRAQNTLSKALYLRRLKKLLASNPDEVIAQFSQLCQSLHRPENFRIYVAADIEKLPNPVSAWSTLISDSNPNKPLEPLDNKKALLSKIGKNPGSTSYIIPMSTVDSSWALLTAKGPDTYDHPDLAALMVATSYMDAVEGPLWVAVRGTGLAYGTRFRRSTETGLLQFSISRSPDTFRAFSAAKEQVEGYASGAFELDKYGLEGAVSEIVLGMAEEQPIYASAAHQSFLNQVIRGVDKEYSHKMLAQVQDVTAEQVRSVMRRYMVPVFQAGTANLVVTCAQIMKEKLGEAFEGAGFKPEVKALADFQDDYGMKGDGADGDEDMEDDDGEGEDDEDDDSDKDDE</sequence>
<dbReference type="FunFam" id="3.30.830.10:FF:000031">
    <property type="entry name" value="Putative zinc metalloprotease"/>
    <property type="match status" value="1"/>
</dbReference>
<dbReference type="AlphaFoldDB" id="A0AAV9NYS2"/>
<dbReference type="PANTHER" id="PTHR43016:SF16">
    <property type="entry name" value="METALLOPROTEASE, PUTATIVE (AFU_ORTHOLOGUE AFUA_4G07610)-RELATED"/>
    <property type="match status" value="1"/>
</dbReference>
<dbReference type="PANTHER" id="PTHR43016">
    <property type="entry name" value="PRESEQUENCE PROTEASE"/>
    <property type="match status" value="1"/>
</dbReference>